<comment type="similarity">
    <text evidence="1">Belongs to the TRAFAC class TrmE-Era-EngA-EngB-Septin-like GTPase superfamily. Septin GTPase family.</text>
</comment>
<name>A0A914W1L6_9BILA</name>
<feature type="coiled-coil region" evidence="2">
    <location>
        <begin position="407"/>
        <end position="441"/>
    </location>
</feature>
<dbReference type="Pfam" id="PF00735">
    <property type="entry name" value="Septin"/>
    <property type="match status" value="1"/>
</dbReference>
<dbReference type="Gene3D" id="2.60.40.10">
    <property type="entry name" value="Immunoglobulins"/>
    <property type="match status" value="1"/>
</dbReference>
<dbReference type="InterPro" id="IPR027417">
    <property type="entry name" value="P-loop_NTPase"/>
</dbReference>
<dbReference type="PANTHER" id="PTHR32046">
    <property type="entry name" value="G DOMAIN-CONTAINING PROTEIN"/>
    <property type="match status" value="1"/>
</dbReference>
<organism evidence="4 5">
    <name type="scientific">Plectus sambesii</name>
    <dbReference type="NCBI Taxonomy" id="2011161"/>
    <lineage>
        <taxon>Eukaryota</taxon>
        <taxon>Metazoa</taxon>
        <taxon>Ecdysozoa</taxon>
        <taxon>Nematoda</taxon>
        <taxon>Chromadorea</taxon>
        <taxon>Plectida</taxon>
        <taxon>Plectina</taxon>
        <taxon>Plectoidea</taxon>
        <taxon>Plectidae</taxon>
        <taxon>Plectus</taxon>
    </lineage>
</organism>
<feature type="domain" description="Fibronectin type-III" evidence="3">
    <location>
        <begin position="4"/>
        <end position="110"/>
    </location>
</feature>
<dbReference type="SUPFAM" id="SSF49265">
    <property type="entry name" value="Fibronectin type III"/>
    <property type="match status" value="1"/>
</dbReference>
<dbReference type="SMART" id="SM00060">
    <property type="entry name" value="FN3"/>
    <property type="match status" value="1"/>
</dbReference>
<dbReference type="InterPro" id="IPR036116">
    <property type="entry name" value="FN3_sf"/>
</dbReference>
<evidence type="ECO:0000313" key="4">
    <source>
        <dbReference type="Proteomes" id="UP000887566"/>
    </source>
</evidence>
<evidence type="ECO:0000256" key="2">
    <source>
        <dbReference type="SAM" id="Coils"/>
    </source>
</evidence>
<dbReference type="SUPFAM" id="SSF52540">
    <property type="entry name" value="P-loop containing nucleoside triphosphate hydrolases"/>
    <property type="match status" value="1"/>
</dbReference>
<dbReference type="WBParaSite" id="PSAMB.scaffold2942size20471.g19678.t1">
    <property type="protein sequence ID" value="PSAMB.scaffold2942size20471.g19678.t1"/>
    <property type="gene ID" value="PSAMB.scaffold2942size20471.g19678"/>
</dbReference>
<evidence type="ECO:0000313" key="5">
    <source>
        <dbReference type="WBParaSite" id="PSAMB.scaffold2942size20471.g19678.t1"/>
    </source>
</evidence>
<keyword evidence="4" id="KW-1185">Reference proteome</keyword>
<keyword evidence="2" id="KW-0175">Coiled coil</keyword>
<protein>
    <submittedName>
        <fullName evidence="5">Fibronectin type-III domain-containing protein</fullName>
    </submittedName>
</protein>
<proteinExistence type="inferred from homology"/>
<dbReference type="PANTHER" id="PTHR32046:SF14">
    <property type="match status" value="1"/>
</dbReference>
<evidence type="ECO:0000259" key="3">
    <source>
        <dbReference type="PROSITE" id="PS50853"/>
    </source>
</evidence>
<keyword evidence="1" id="KW-0342">GTP-binding</keyword>
<dbReference type="Gene3D" id="3.40.50.300">
    <property type="entry name" value="P-loop containing nucleotide triphosphate hydrolases"/>
    <property type="match status" value="1"/>
</dbReference>
<dbReference type="CDD" id="cd00063">
    <property type="entry name" value="FN3"/>
    <property type="match status" value="1"/>
</dbReference>
<dbReference type="InterPro" id="IPR030379">
    <property type="entry name" value="G_SEPTIN_dom"/>
</dbReference>
<evidence type="ECO:0000256" key="1">
    <source>
        <dbReference type="RuleBase" id="RU004560"/>
    </source>
</evidence>
<keyword evidence="1" id="KW-0547">Nucleotide-binding</keyword>
<dbReference type="InterPro" id="IPR013783">
    <property type="entry name" value="Ig-like_fold"/>
</dbReference>
<dbReference type="GO" id="GO:0005525">
    <property type="term" value="F:GTP binding"/>
    <property type="evidence" value="ECO:0007669"/>
    <property type="project" value="UniProtKB-KW"/>
</dbReference>
<sequence>MSVHPENILADEVTPSTMTLSWQDSMHSNLVGEDDDWRSRLIQGYQIFAISEEEDEEEELVHETKGAEDGCTVEGLHQDTSYRFAIKMICAHDIEVERSEWSHPFRTKREERRALRIKDCAAKVPDHCSANIFHLSRKAVPLSGSGIQKYEIGASSPKDIGKKVLLMVGGTGTGKTTLINSMANYLYEVRPEDPFRFKLISEQDELKECGTHDATKSQTKLVGAYVLNDTRLNYQLTVVDTPGFGDTEGGSQFDHQTVAYIKSWFSQRGAAGISQIDGICIVVKSTDVAINAHVRHELTSIVELFGKHMEQNILIMFTFSDTAKPPAIYALKNAGIPIDRAFKFNNSAVFEQYIDASDDLSGDEHDNASLRKIFWDMGMRSFHEFFKQLDNVPSGSLCMSLETLKTREMLEQQTLRLSERIKEELERAKNISETIEMLVNNKSAIDCNRDFAIKLKQYRAEKRPVGDSERCALTCLNCNFSCLKQCSRAEGLEIQWSVIMRRSMELMSEQSLPESSASNAAHAPNEEQIRVQKESATCAVCPAKCHWSAHAICDYVIEYEEVVVEEKIADLMERYQVDPESGEKTITQMLAEKMARAFVEKEQEMRHIVAEIRVRLNQLNEIDMTPEQSTTDLAYFLMLLEGEKADMLPGYHKRIAILERQLSLLQPRHSLSDDADSTAIQYLNDKYPQLYELTVSNEQDVPATNAIARLHARNKGDDSDDDNPASAEKLSPMKMHLKFWRDMGL</sequence>
<reference evidence="5" key="1">
    <citation type="submission" date="2022-11" db="UniProtKB">
        <authorList>
            <consortium name="WormBaseParasite"/>
        </authorList>
    </citation>
    <scope>IDENTIFICATION</scope>
</reference>
<dbReference type="AlphaFoldDB" id="A0A914W1L6"/>
<dbReference type="InterPro" id="IPR003961">
    <property type="entry name" value="FN3_dom"/>
</dbReference>
<dbReference type="Proteomes" id="UP000887566">
    <property type="component" value="Unplaced"/>
</dbReference>
<dbReference type="PROSITE" id="PS50853">
    <property type="entry name" value="FN3"/>
    <property type="match status" value="1"/>
</dbReference>
<accession>A0A914W1L6</accession>